<evidence type="ECO:0000256" key="1">
    <source>
        <dbReference type="SAM" id="MobiDB-lite"/>
    </source>
</evidence>
<dbReference type="EMBL" id="MT145048">
    <property type="protein sequence ID" value="QJI02987.1"/>
    <property type="molecule type" value="Genomic_DNA"/>
</dbReference>
<feature type="region of interest" description="Disordered" evidence="1">
    <location>
        <begin position="40"/>
        <end position="64"/>
    </location>
</feature>
<accession>A0A6M3XYJ6</accession>
<feature type="compositionally biased region" description="Basic and acidic residues" evidence="1">
    <location>
        <begin position="51"/>
        <end position="64"/>
    </location>
</feature>
<gene>
    <name evidence="2" type="ORF">TM448B03925_0006</name>
</gene>
<proteinExistence type="predicted"/>
<reference evidence="2" key="1">
    <citation type="submission" date="2020-03" db="EMBL/GenBank/DDBJ databases">
        <title>The deep terrestrial virosphere.</title>
        <authorList>
            <person name="Holmfeldt K."/>
            <person name="Nilsson E."/>
            <person name="Simone D."/>
            <person name="Lopez-Fernandez M."/>
            <person name="Wu X."/>
            <person name="de Brujin I."/>
            <person name="Lundin D."/>
            <person name="Andersson A."/>
            <person name="Bertilsson S."/>
            <person name="Dopson M."/>
        </authorList>
    </citation>
    <scope>NUCLEOTIDE SEQUENCE</scope>
    <source>
        <strain evidence="2">TM448B03925</strain>
    </source>
</reference>
<organism evidence="2">
    <name type="scientific">viral metagenome</name>
    <dbReference type="NCBI Taxonomy" id="1070528"/>
    <lineage>
        <taxon>unclassified sequences</taxon>
        <taxon>metagenomes</taxon>
        <taxon>organismal metagenomes</taxon>
    </lineage>
</organism>
<protein>
    <submittedName>
        <fullName evidence="2">Uncharacterized protein</fullName>
    </submittedName>
</protein>
<name>A0A6M3XYJ6_9ZZZZ</name>
<sequence>MKQIEANWTTIERLQTTPMALAAEVRELARGLVEVKQILDERGAKQRVGRPKKDEESKNDNAVS</sequence>
<evidence type="ECO:0000313" key="2">
    <source>
        <dbReference type="EMBL" id="QJI02987.1"/>
    </source>
</evidence>
<dbReference type="AlphaFoldDB" id="A0A6M3XYJ6"/>